<dbReference type="GeneID" id="39105834"/>
<evidence type="ECO:0000256" key="3">
    <source>
        <dbReference type="ARBA" id="ARBA00022679"/>
    </source>
</evidence>
<dbReference type="Proteomes" id="UP000203651">
    <property type="component" value="Segment"/>
</dbReference>
<dbReference type="PROSITE" id="PS00108">
    <property type="entry name" value="PROTEIN_KINASE_ST"/>
    <property type="match status" value="1"/>
</dbReference>
<dbReference type="InterPro" id="IPR008271">
    <property type="entry name" value="Ser/Thr_kinase_AS"/>
</dbReference>
<dbReference type="InterPro" id="IPR000719">
    <property type="entry name" value="Prot_kinase_dom"/>
</dbReference>
<dbReference type="SMART" id="SM00220">
    <property type="entry name" value="S_TKc"/>
    <property type="match status" value="1"/>
</dbReference>
<organism evidence="11 12">
    <name type="scientific">Betabaculovirus altermyunipunctae</name>
    <dbReference type="NCBI Taxonomy" id="3051996"/>
    <lineage>
        <taxon>Viruses</taxon>
        <taxon>Viruses incertae sedis</taxon>
        <taxon>Naldaviricetes</taxon>
        <taxon>Lefavirales</taxon>
        <taxon>Baculoviridae</taxon>
        <taxon>Betabaculovirus</taxon>
    </lineage>
</organism>
<dbReference type="Pfam" id="PF00069">
    <property type="entry name" value="Pkinase"/>
    <property type="match status" value="1"/>
</dbReference>
<dbReference type="PROSITE" id="PS50011">
    <property type="entry name" value="PROTEIN_KINASE_DOM"/>
    <property type="match status" value="1"/>
</dbReference>
<keyword evidence="12" id="KW-1185">Reference proteome</keyword>
<evidence type="ECO:0000259" key="10">
    <source>
        <dbReference type="PROSITE" id="PS50011"/>
    </source>
</evidence>
<evidence type="ECO:0000256" key="8">
    <source>
        <dbReference type="ARBA" id="ARBA00048679"/>
    </source>
</evidence>
<evidence type="ECO:0000256" key="4">
    <source>
        <dbReference type="ARBA" id="ARBA00022741"/>
    </source>
</evidence>
<keyword evidence="6" id="KW-0067">ATP-binding</keyword>
<comment type="catalytic activity">
    <reaction evidence="8">
        <text>L-seryl-[protein] + ATP = O-phospho-L-seryl-[protein] + ADP + H(+)</text>
        <dbReference type="Rhea" id="RHEA:17989"/>
        <dbReference type="Rhea" id="RHEA-COMP:9863"/>
        <dbReference type="Rhea" id="RHEA-COMP:11604"/>
        <dbReference type="ChEBI" id="CHEBI:15378"/>
        <dbReference type="ChEBI" id="CHEBI:29999"/>
        <dbReference type="ChEBI" id="CHEBI:30616"/>
        <dbReference type="ChEBI" id="CHEBI:83421"/>
        <dbReference type="ChEBI" id="CHEBI:456216"/>
        <dbReference type="EC" id="2.7.11.1"/>
    </reaction>
</comment>
<proteinExistence type="predicted"/>
<evidence type="ECO:0000256" key="6">
    <source>
        <dbReference type="ARBA" id="ARBA00022840"/>
    </source>
</evidence>
<evidence type="ECO:0000313" key="12">
    <source>
        <dbReference type="Proteomes" id="UP000203651"/>
    </source>
</evidence>
<dbReference type="GO" id="GO:0004674">
    <property type="term" value="F:protein serine/threonine kinase activity"/>
    <property type="evidence" value="ECO:0007669"/>
    <property type="project" value="UniProtKB-KW"/>
</dbReference>
<dbReference type="GO" id="GO:0005524">
    <property type="term" value="F:ATP binding"/>
    <property type="evidence" value="ECO:0007669"/>
    <property type="project" value="UniProtKB-KW"/>
</dbReference>
<keyword evidence="5 11" id="KW-0418">Kinase</keyword>
<evidence type="ECO:0000313" key="11">
    <source>
        <dbReference type="EMBL" id="AQQ80273.1"/>
    </source>
</evidence>
<evidence type="ECO:0000256" key="9">
    <source>
        <dbReference type="SAM" id="MobiDB-lite"/>
    </source>
</evidence>
<dbReference type="InterPro" id="IPR050236">
    <property type="entry name" value="Ser_Thr_kinase_AGC"/>
</dbReference>
<evidence type="ECO:0000256" key="2">
    <source>
        <dbReference type="ARBA" id="ARBA00022527"/>
    </source>
</evidence>
<sequence>MNSNKSISMAQRYLNDVEVVGKLNESEDSSYENIYLIKHKNDDKLYVQKIVNDDSFLIFELHVHDIMRDNSHFIKLYDVIHVPGCTFWTMQYVPDGDLFDLIRNSTFRIDENKTRKLLFQLVNALNDLHAHRIIHNDVKLENLLYNRKKHKVYICDYGLSHNIDTPSSYDGTCVYFSPEKIKRELNQVSFDWWAVGIVAYEILSGKYPYKIFTKDGGAGGSSSSMRKKLSRSSSANDVDEVEPEELLKYQRNKLRKIRRVSAVANDFVQQMLCFDYTKRLHSYNSIMRHPFLKI</sequence>
<keyword evidence="3" id="KW-0808">Transferase</keyword>
<dbReference type="KEGG" id="vg:39105834"/>
<evidence type="ECO:0000256" key="1">
    <source>
        <dbReference type="ARBA" id="ARBA00012513"/>
    </source>
</evidence>
<name>A0A1S5YDT0_9BBAC</name>
<evidence type="ECO:0000256" key="7">
    <source>
        <dbReference type="ARBA" id="ARBA00047899"/>
    </source>
</evidence>
<feature type="domain" description="Protein kinase" evidence="10">
    <location>
        <begin position="20"/>
        <end position="292"/>
    </location>
</feature>
<dbReference type="InterPro" id="IPR011009">
    <property type="entry name" value="Kinase-like_dom_sf"/>
</dbReference>
<protein>
    <recommendedName>
        <fullName evidence="1">non-specific serine/threonine protein kinase</fullName>
        <ecNumber evidence="1">2.7.11.1</ecNumber>
    </recommendedName>
</protein>
<keyword evidence="4" id="KW-0547">Nucleotide-binding</keyword>
<dbReference type="SUPFAM" id="SSF56112">
    <property type="entry name" value="Protein kinase-like (PK-like)"/>
    <property type="match status" value="1"/>
</dbReference>
<dbReference type="Gene3D" id="1.10.510.10">
    <property type="entry name" value="Transferase(Phosphotransferase) domain 1"/>
    <property type="match status" value="1"/>
</dbReference>
<dbReference type="PANTHER" id="PTHR24356">
    <property type="entry name" value="SERINE/THREONINE-PROTEIN KINASE"/>
    <property type="match status" value="1"/>
</dbReference>
<dbReference type="EC" id="2.7.11.1" evidence="1"/>
<reference evidence="11 12" key="1">
    <citation type="journal article" date="2017" name="PLoS ONE">
        <title>The Complete Genome Sequence of a Second Distinct Betabaculovirus from the True Armyworm, Mythimna unipuncta.</title>
        <authorList>
            <person name="Harrison R.L."/>
            <person name="Rowley D.L."/>
            <person name="Mowery J."/>
            <person name="Bauchan G.R."/>
            <person name="Theilmann D.A."/>
            <person name="Rohrmann G.F."/>
            <person name="Erlandson M.A."/>
        </authorList>
    </citation>
    <scope>NUCLEOTIDE SEQUENCE [LARGE SCALE GENOMIC DNA]</scope>
    <source>
        <strain evidence="11">MyunGV#8</strain>
    </source>
</reference>
<dbReference type="RefSeq" id="YP_009345721.1">
    <property type="nucleotide sequence ID" value="NC_033780.2"/>
</dbReference>
<keyword evidence="2" id="KW-0723">Serine/threonine-protein kinase</keyword>
<dbReference type="EMBL" id="KX855660">
    <property type="protein sequence ID" value="AQQ80273.1"/>
    <property type="molecule type" value="Genomic_DNA"/>
</dbReference>
<accession>A0A1S5YDT0</accession>
<evidence type="ECO:0000256" key="5">
    <source>
        <dbReference type="ARBA" id="ARBA00022777"/>
    </source>
</evidence>
<feature type="region of interest" description="Disordered" evidence="9">
    <location>
        <begin position="216"/>
        <end position="236"/>
    </location>
</feature>
<comment type="catalytic activity">
    <reaction evidence="7">
        <text>L-threonyl-[protein] + ATP = O-phospho-L-threonyl-[protein] + ADP + H(+)</text>
        <dbReference type="Rhea" id="RHEA:46608"/>
        <dbReference type="Rhea" id="RHEA-COMP:11060"/>
        <dbReference type="Rhea" id="RHEA-COMP:11605"/>
        <dbReference type="ChEBI" id="CHEBI:15378"/>
        <dbReference type="ChEBI" id="CHEBI:30013"/>
        <dbReference type="ChEBI" id="CHEBI:30616"/>
        <dbReference type="ChEBI" id="CHEBI:61977"/>
        <dbReference type="ChEBI" id="CHEBI:456216"/>
        <dbReference type="EC" id="2.7.11.1"/>
    </reaction>
</comment>